<gene>
    <name evidence="2" type="ORF">JCM15093_2333</name>
</gene>
<name>A0A069D457_9BACE</name>
<evidence type="ECO:0000313" key="2">
    <source>
        <dbReference type="EMBL" id="GAK37115.1"/>
    </source>
</evidence>
<accession>A0A069D457</accession>
<proteinExistence type="predicted"/>
<dbReference type="Pfam" id="PF04304">
    <property type="entry name" value="DUF454"/>
    <property type="match status" value="1"/>
</dbReference>
<evidence type="ECO:0000313" key="3">
    <source>
        <dbReference type="Proteomes" id="UP000027601"/>
    </source>
</evidence>
<keyword evidence="3" id="KW-1185">Reference proteome</keyword>
<dbReference type="PANTHER" id="PTHR35813">
    <property type="entry name" value="INNER MEMBRANE PROTEIN YBAN"/>
    <property type="match status" value="1"/>
</dbReference>
<feature type="transmembrane region" description="Helical" evidence="1">
    <location>
        <begin position="7"/>
        <end position="28"/>
    </location>
</feature>
<keyword evidence="1" id="KW-1133">Transmembrane helix</keyword>
<evidence type="ECO:0000256" key="1">
    <source>
        <dbReference type="SAM" id="Phobius"/>
    </source>
</evidence>
<keyword evidence="1" id="KW-0472">Membrane</keyword>
<dbReference type="InterPro" id="IPR007401">
    <property type="entry name" value="DUF454"/>
</dbReference>
<evidence type="ECO:0008006" key="4">
    <source>
        <dbReference type="Google" id="ProtNLM"/>
    </source>
</evidence>
<dbReference type="EMBL" id="BAJS01000014">
    <property type="protein sequence ID" value="GAK37115.1"/>
    <property type="molecule type" value="Genomic_DNA"/>
</dbReference>
<feature type="transmembrane region" description="Helical" evidence="1">
    <location>
        <begin position="99"/>
        <end position="117"/>
    </location>
</feature>
<comment type="caution">
    <text evidence="2">The sequence shown here is derived from an EMBL/GenBank/DDBJ whole genome shotgun (WGS) entry which is preliminary data.</text>
</comment>
<reference evidence="2 3" key="1">
    <citation type="journal article" date="2015" name="Microbes Environ.">
        <title>Distribution and evolution of nitrogen fixation genes in the phylum bacteroidetes.</title>
        <authorList>
            <person name="Inoue J."/>
            <person name="Oshima K."/>
            <person name="Suda W."/>
            <person name="Sakamoto M."/>
            <person name="Iino T."/>
            <person name="Noda S."/>
            <person name="Hongoh Y."/>
            <person name="Hattori M."/>
            <person name="Ohkuma M."/>
        </authorList>
    </citation>
    <scope>NUCLEOTIDE SEQUENCE [LARGE SCALE GENOMIC DNA]</scope>
    <source>
        <strain evidence="2 3">JCM 15093</strain>
    </source>
</reference>
<organism evidence="2 3">
    <name type="scientific">Bacteroides graminisolvens DSM 19988 = JCM 15093</name>
    <dbReference type="NCBI Taxonomy" id="1121097"/>
    <lineage>
        <taxon>Bacteria</taxon>
        <taxon>Pseudomonadati</taxon>
        <taxon>Bacteroidota</taxon>
        <taxon>Bacteroidia</taxon>
        <taxon>Bacteroidales</taxon>
        <taxon>Bacteroidaceae</taxon>
        <taxon>Bacteroides</taxon>
    </lineage>
</organism>
<dbReference type="eggNOG" id="COG2832">
    <property type="taxonomic scope" value="Bacteria"/>
</dbReference>
<sequence>MVNLMRILLVIIGTISLILGIVGIFLPLLPTTPFLLLSAALYFKSSPKLYDWLLGQKHLGPYIRNFREKKAIPLRAKIISITLMWGSMLYCVAYLVPIIWIKFLLIAIAIGVTYHILSYRTLKK</sequence>
<dbReference type="PIRSF" id="PIRSF016789">
    <property type="entry name" value="DUF454"/>
    <property type="match status" value="1"/>
</dbReference>
<dbReference type="Proteomes" id="UP000027601">
    <property type="component" value="Unassembled WGS sequence"/>
</dbReference>
<dbReference type="PANTHER" id="PTHR35813:SF1">
    <property type="entry name" value="INNER MEMBRANE PROTEIN YBAN"/>
    <property type="match status" value="1"/>
</dbReference>
<dbReference type="AlphaFoldDB" id="A0A069D457"/>
<protein>
    <recommendedName>
        <fullName evidence="4">DUF454 domain-containing protein</fullName>
    </recommendedName>
</protein>
<dbReference type="GO" id="GO:0005886">
    <property type="term" value="C:plasma membrane"/>
    <property type="evidence" value="ECO:0007669"/>
    <property type="project" value="TreeGrafter"/>
</dbReference>
<keyword evidence="1" id="KW-0812">Transmembrane</keyword>